<proteinExistence type="predicted"/>
<evidence type="ECO:0000313" key="2">
    <source>
        <dbReference type="EMBL" id="CAE8690400.1"/>
    </source>
</evidence>
<feature type="region of interest" description="Disordered" evidence="1">
    <location>
        <begin position="1"/>
        <end position="82"/>
    </location>
</feature>
<name>A0A813K0B6_POLGL</name>
<reference evidence="2" key="1">
    <citation type="submission" date="2021-02" db="EMBL/GenBank/DDBJ databases">
        <authorList>
            <person name="Dougan E. K."/>
            <person name="Rhodes N."/>
            <person name="Thang M."/>
            <person name="Chan C."/>
        </authorList>
    </citation>
    <scope>NUCLEOTIDE SEQUENCE</scope>
</reference>
<protein>
    <submittedName>
        <fullName evidence="2">Uncharacterized protein</fullName>
    </submittedName>
</protein>
<dbReference type="EMBL" id="CAJNNW010027249">
    <property type="protein sequence ID" value="CAE8690400.1"/>
    <property type="molecule type" value="Genomic_DNA"/>
</dbReference>
<evidence type="ECO:0000313" key="3">
    <source>
        <dbReference type="Proteomes" id="UP000626109"/>
    </source>
</evidence>
<gene>
    <name evidence="2" type="ORF">PGLA2088_LOCUS26936</name>
</gene>
<sequence length="154" mass="16892">MSGDDDEPEVLVSTVEGPPGPPTGKDGMAILKERTAAAAAEKERVSKERSERVKAGIEEARRKRKAEEKVKAEEAEEAAKKQKVDDFDPYGLYGGLPAADPEKDKLTAEKVAEKDTWRKHRFPTLPAEDPSKVIFLDVDGVLRPLTAGGFRSMM</sequence>
<dbReference type="AlphaFoldDB" id="A0A813K0B6"/>
<evidence type="ECO:0000256" key="1">
    <source>
        <dbReference type="SAM" id="MobiDB-lite"/>
    </source>
</evidence>
<comment type="caution">
    <text evidence="2">The sequence shown here is derived from an EMBL/GenBank/DDBJ whole genome shotgun (WGS) entry which is preliminary data.</text>
</comment>
<dbReference type="Proteomes" id="UP000626109">
    <property type="component" value="Unassembled WGS sequence"/>
</dbReference>
<accession>A0A813K0B6</accession>
<feature type="compositionally biased region" description="Basic and acidic residues" evidence="1">
    <location>
        <begin position="31"/>
        <end position="82"/>
    </location>
</feature>
<organism evidence="2 3">
    <name type="scientific">Polarella glacialis</name>
    <name type="common">Dinoflagellate</name>
    <dbReference type="NCBI Taxonomy" id="89957"/>
    <lineage>
        <taxon>Eukaryota</taxon>
        <taxon>Sar</taxon>
        <taxon>Alveolata</taxon>
        <taxon>Dinophyceae</taxon>
        <taxon>Suessiales</taxon>
        <taxon>Suessiaceae</taxon>
        <taxon>Polarella</taxon>
    </lineage>
</organism>
<feature type="non-terminal residue" evidence="2">
    <location>
        <position position="1"/>
    </location>
</feature>